<dbReference type="Proteomes" id="UP000216454">
    <property type="component" value="Unassembled WGS sequence"/>
</dbReference>
<gene>
    <name evidence="4" type="ORF">PSSU_0796</name>
</gene>
<dbReference type="SUPFAM" id="SSF53822">
    <property type="entry name" value="Periplasmic binding protein-like I"/>
    <property type="match status" value="1"/>
</dbReference>
<dbReference type="InterPro" id="IPR028082">
    <property type="entry name" value="Peripla_BP_I"/>
</dbReference>
<accession>A0A261EYU9</accession>
<dbReference type="OrthoDB" id="7337537at2"/>
<dbReference type="Pfam" id="PF13458">
    <property type="entry name" value="Peripla_BP_6"/>
    <property type="match status" value="1"/>
</dbReference>
<dbReference type="PANTHER" id="PTHR30483">
    <property type="entry name" value="LEUCINE-SPECIFIC-BINDING PROTEIN"/>
    <property type="match status" value="1"/>
</dbReference>
<evidence type="ECO:0000313" key="4">
    <source>
        <dbReference type="EMBL" id="OZG52013.1"/>
    </source>
</evidence>
<sequence length="442" mass="45364">MKTISRTRINGITHRNLRSNASHRVRKAAMTVIAASTAAVLALAGCGSSSSSGSGSSSAATTSNFVLGGLWPETGSLASLAPPELAAEKLAVQDINDAGGVLGNSITTVDADTSDADHADQNTSAAQSVLSKNPSFIIGPASSSVVKNTYKTITAQNVPMLSMGATSTSLSGVSDYFFRTVAPDSVQGAVMGNLIAQDGVQKLAIATFNDEYGTGLRDTIVKTATAAGVSVVYGETDTFDPTETNFSSIATAIKASNPDATLVIAFDQTVPLLKALVSAGVNTKKLYFVDGNTQDYSDDVDAGVLEGSKGTIPGVNPSEDFVKRLESTGVDLKNVTTYGAETYDGIILAALAAQKGGSADGKTIQANMAAVSGSTNGEKCDSYKACVALLKDGKEIQYQGQTGIGAFNTNNDPSSANIGVYTFDASNKPVFDHTQSGDVPTE</sequence>
<comment type="caution">
    <text evidence="4">The sequence shown here is derived from an EMBL/GenBank/DDBJ whole genome shotgun (WGS) entry which is preliminary data.</text>
</comment>
<comment type="similarity">
    <text evidence="1">Belongs to the leucine-binding protein family.</text>
</comment>
<dbReference type="InterPro" id="IPR051010">
    <property type="entry name" value="BCAA_transport"/>
</dbReference>
<dbReference type="AlphaFoldDB" id="A0A261EYU9"/>
<evidence type="ECO:0000259" key="3">
    <source>
        <dbReference type="Pfam" id="PF13458"/>
    </source>
</evidence>
<reference evidence="4 5" key="1">
    <citation type="journal article" date="2017" name="BMC Genomics">
        <title>Comparative genomic and phylogenomic analyses of the Bifidobacteriaceae family.</title>
        <authorList>
            <person name="Lugli G.A."/>
            <person name="Milani C."/>
            <person name="Turroni F."/>
            <person name="Duranti S."/>
            <person name="Mancabelli L."/>
            <person name="Mangifesta M."/>
            <person name="Ferrario C."/>
            <person name="Modesto M."/>
            <person name="Mattarelli P."/>
            <person name="Jiri K."/>
            <person name="van Sinderen D."/>
            <person name="Ventura M."/>
        </authorList>
    </citation>
    <scope>NUCLEOTIDE SEQUENCE [LARGE SCALE GENOMIC DNA]</scope>
    <source>
        <strain evidence="4 5">DSM 24744</strain>
    </source>
</reference>
<name>A0A261EYU9_9BIFI</name>
<keyword evidence="5" id="KW-1185">Reference proteome</keyword>
<protein>
    <submittedName>
        <fullName evidence="4">Branched-chain amino acid ABC transporter substrate-binding protein</fullName>
    </submittedName>
</protein>
<organism evidence="4 5">
    <name type="scientific">Pseudoscardovia suis</name>
    <dbReference type="NCBI Taxonomy" id="987063"/>
    <lineage>
        <taxon>Bacteria</taxon>
        <taxon>Bacillati</taxon>
        <taxon>Actinomycetota</taxon>
        <taxon>Actinomycetes</taxon>
        <taxon>Bifidobacteriales</taxon>
        <taxon>Bifidobacteriaceae</taxon>
        <taxon>Pseudoscardovia</taxon>
    </lineage>
</organism>
<proteinExistence type="inferred from homology"/>
<feature type="domain" description="Leucine-binding protein" evidence="3">
    <location>
        <begin position="67"/>
        <end position="372"/>
    </location>
</feature>
<dbReference type="InterPro" id="IPR028081">
    <property type="entry name" value="Leu-bd"/>
</dbReference>
<evidence type="ECO:0000256" key="1">
    <source>
        <dbReference type="ARBA" id="ARBA00010062"/>
    </source>
</evidence>
<keyword evidence="2" id="KW-0732">Signal</keyword>
<dbReference type="PANTHER" id="PTHR30483:SF6">
    <property type="entry name" value="PERIPLASMIC BINDING PROTEIN OF ABC TRANSPORTER FOR NATURAL AMINO ACIDS"/>
    <property type="match status" value="1"/>
</dbReference>
<evidence type="ECO:0000313" key="5">
    <source>
        <dbReference type="Proteomes" id="UP000216454"/>
    </source>
</evidence>
<dbReference type="Gene3D" id="3.40.50.2300">
    <property type="match status" value="2"/>
</dbReference>
<dbReference type="EMBL" id="MWWQ01000006">
    <property type="protein sequence ID" value="OZG52013.1"/>
    <property type="molecule type" value="Genomic_DNA"/>
</dbReference>
<evidence type="ECO:0000256" key="2">
    <source>
        <dbReference type="ARBA" id="ARBA00022729"/>
    </source>
</evidence>